<name>A0A518AYP4_9BACT</name>
<sequence length="78" mass="8998">MKHHPLAPYRDPKADDWWLAFTFWSFLAFVALMGGLVTWSHYKTRQSIQRHKEEERHHVVAAAPSPEVVAGSTKARLT</sequence>
<keyword evidence="2" id="KW-0472">Membrane</keyword>
<accession>A0A518AYP4</accession>
<feature type="region of interest" description="Disordered" evidence="1">
    <location>
        <begin position="53"/>
        <end position="78"/>
    </location>
</feature>
<dbReference type="RefSeq" id="WP_145254785.1">
    <property type="nucleotide sequence ID" value="NZ_CP036279.1"/>
</dbReference>
<protein>
    <submittedName>
        <fullName evidence="3">Uncharacterized protein</fullName>
    </submittedName>
</protein>
<dbReference type="KEGG" id="knv:Pan216_06810"/>
<reference evidence="3 4" key="1">
    <citation type="submission" date="2019-02" db="EMBL/GenBank/DDBJ databases">
        <title>Deep-cultivation of Planctomycetes and their phenomic and genomic characterization uncovers novel biology.</title>
        <authorList>
            <person name="Wiegand S."/>
            <person name="Jogler M."/>
            <person name="Boedeker C."/>
            <person name="Pinto D."/>
            <person name="Vollmers J."/>
            <person name="Rivas-Marin E."/>
            <person name="Kohn T."/>
            <person name="Peeters S.H."/>
            <person name="Heuer A."/>
            <person name="Rast P."/>
            <person name="Oberbeckmann S."/>
            <person name="Bunk B."/>
            <person name="Jeske O."/>
            <person name="Meyerdierks A."/>
            <person name="Storesund J.E."/>
            <person name="Kallscheuer N."/>
            <person name="Luecker S."/>
            <person name="Lage O.M."/>
            <person name="Pohl T."/>
            <person name="Merkel B.J."/>
            <person name="Hornburger P."/>
            <person name="Mueller R.-W."/>
            <person name="Bruemmer F."/>
            <person name="Labrenz M."/>
            <person name="Spormann A.M."/>
            <person name="Op den Camp H."/>
            <person name="Overmann J."/>
            <person name="Amann R."/>
            <person name="Jetten M.S.M."/>
            <person name="Mascher T."/>
            <person name="Medema M.H."/>
            <person name="Devos D.P."/>
            <person name="Kaster A.-K."/>
            <person name="Ovreas L."/>
            <person name="Rohde M."/>
            <person name="Galperin M.Y."/>
            <person name="Jogler C."/>
        </authorList>
    </citation>
    <scope>NUCLEOTIDE SEQUENCE [LARGE SCALE GENOMIC DNA]</scope>
    <source>
        <strain evidence="3 4">Pan216</strain>
    </source>
</reference>
<keyword evidence="2" id="KW-0812">Transmembrane</keyword>
<dbReference type="EMBL" id="CP036279">
    <property type="protein sequence ID" value="QDU59848.1"/>
    <property type="molecule type" value="Genomic_DNA"/>
</dbReference>
<gene>
    <name evidence="3" type="ORF">Pan216_06810</name>
</gene>
<feature type="transmembrane region" description="Helical" evidence="2">
    <location>
        <begin position="17"/>
        <end position="42"/>
    </location>
</feature>
<feature type="compositionally biased region" description="Low complexity" evidence="1">
    <location>
        <begin position="60"/>
        <end position="70"/>
    </location>
</feature>
<dbReference type="AlphaFoldDB" id="A0A518AYP4"/>
<organism evidence="3 4">
    <name type="scientific">Kolteria novifilia</name>
    <dbReference type="NCBI Taxonomy" id="2527975"/>
    <lineage>
        <taxon>Bacteria</taxon>
        <taxon>Pseudomonadati</taxon>
        <taxon>Planctomycetota</taxon>
        <taxon>Planctomycetia</taxon>
        <taxon>Kolteriales</taxon>
        <taxon>Kolteriaceae</taxon>
        <taxon>Kolteria</taxon>
    </lineage>
</organism>
<dbReference type="Proteomes" id="UP000317093">
    <property type="component" value="Chromosome"/>
</dbReference>
<evidence type="ECO:0000313" key="3">
    <source>
        <dbReference type="EMBL" id="QDU59848.1"/>
    </source>
</evidence>
<evidence type="ECO:0000313" key="4">
    <source>
        <dbReference type="Proteomes" id="UP000317093"/>
    </source>
</evidence>
<evidence type="ECO:0000256" key="1">
    <source>
        <dbReference type="SAM" id="MobiDB-lite"/>
    </source>
</evidence>
<keyword evidence="4" id="KW-1185">Reference proteome</keyword>
<keyword evidence="2" id="KW-1133">Transmembrane helix</keyword>
<evidence type="ECO:0000256" key="2">
    <source>
        <dbReference type="SAM" id="Phobius"/>
    </source>
</evidence>
<proteinExistence type="predicted"/>